<reference evidence="1" key="1">
    <citation type="submission" date="2014-11" db="EMBL/GenBank/DDBJ databases">
        <authorList>
            <person name="Amaro Gonzalez C."/>
        </authorList>
    </citation>
    <scope>NUCLEOTIDE SEQUENCE</scope>
</reference>
<reference evidence="1" key="2">
    <citation type="journal article" date="2015" name="Fish Shellfish Immunol.">
        <title>Early steps in the European eel (Anguilla anguilla)-Vibrio vulnificus interaction in the gills: Role of the RtxA13 toxin.</title>
        <authorList>
            <person name="Callol A."/>
            <person name="Pajuelo D."/>
            <person name="Ebbesson L."/>
            <person name="Teles M."/>
            <person name="MacKenzie S."/>
            <person name="Amaro C."/>
        </authorList>
    </citation>
    <scope>NUCLEOTIDE SEQUENCE</scope>
</reference>
<dbReference type="AlphaFoldDB" id="A0A0E9VPE1"/>
<protein>
    <submittedName>
        <fullName evidence="1">Uncharacterized protein</fullName>
    </submittedName>
</protein>
<evidence type="ECO:0000313" key="1">
    <source>
        <dbReference type="EMBL" id="JAH80004.1"/>
    </source>
</evidence>
<proteinExistence type="predicted"/>
<sequence>MSLKQFTQYPIVNLQQWAVYSTNRKYRSQYL</sequence>
<dbReference type="EMBL" id="GBXM01028573">
    <property type="protein sequence ID" value="JAH80004.1"/>
    <property type="molecule type" value="Transcribed_RNA"/>
</dbReference>
<name>A0A0E9VPE1_ANGAN</name>
<organism evidence="1">
    <name type="scientific">Anguilla anguilla</name>
    <name type="common">European freshwater eel</name>
    <name type="synonym">Muraena anguilla</name>
    <dbReference type="NCBI Taxonomy" id="7936"/>
    <lineage>
        <taxon>Eukaryota</taxon>
        <taxon>Metazoa</taxon>
        <taxon>Chordata</taxon>
        <taxon>Craniata</taxon>
        <taxon>Vertebrata</taxon>
        <taxon>Euteleostomi</taxon>
        <taxon>Actinopterygii</taxon>
        <taxon>Neopterygii</taxon>
        <taxon>Teleostei</taxon>
        <taxon>Anguilliformes</taxon>
        <taxon>Anguillidae</taxon>
        <taxon>Anguilla</taxon>
    </lineage>
</organism>
<accession>A0A0E9VPE1</accession>